<accession>F0FGT1</accession>
<name>F0FGT1_STRSA</name>
<dbReference type="AlphaFoldDB" id="F0FGT1"/>
<dbReference type="HOGENOM" id="CLU_3104538_0_0_9"/>
<gene>
    <name evidence="1" type="ORF">HMPREF9388_1914</name>
</gene>
<sequence>MALVAYYILIFVSSTYKPYFTTISGKRKRLEMAFFLKSTENLFFFSIADYS</sequence>
<dbReference type="PATRIC" id="fig|888815.3.peg.1883"/>
<dbReference type="EMBL" id="AEWY01000012">
    <property type="protein sequence ID" value="EGC21666.1"/>
    <property type="molecule type" value="Genomic_DNA"/>
</dbReference>
<organism evidence="1 2">
    <name type="scientific">Streptococcus sanguinis SK353</name>
    <dbReference type="NCBI Taxonomy" id="888815"/>
    <lineage>
        <taxon>Bacteria</taxon>
        <taxon>Bacillati</taxon>
        <taxon>Bacillota</taxon>
        <taxon>Bacilli</taxon>
        <taxon>Lactobacillales</taxon>
        <taxon>Streptococcaceae</taxon>
        <taxon>Streptococcus</taxon>
    </lineage>
</organism>
<proteinExistence type="predicted"/>
<comment type="caution">
    <text evidence="1">The sequence shown here is derived from an EMBL/GenBank/DDBJ whole genome shotgun (WGS) entry which is preliminary data.</text>
</comment>
<evidence type="ECO:0000313" key="2">
    <source>
        <dbReference type="Proteomes" id="UP000004185"/>
    </source>
</evidence>
<reference evidence="1 2" key="1">
    <citation type="submission" date="2011-01" db="EMBL/GenBank/DDBJ databases">
        <authorList>
            <person name="Muzny D."/>
            <person name="Qin X."/>
            <person name="Deng J."/>
            <person name="Jiang H."/>
            <person name="Liu Y."/>
            <person name="Qu J."/>
            <person name="Song X.-Z."/>
            <person name="Zhang L."/>
            <person name="Thornton R."/>
            <person name="Coyle M."/>
            <person name="Francisco L."/>
            <person name="Jackson L."/>
            <person name="Javaid M."/>
            <person name="Korchina V."/>
            <person name="Kovar C."/>
            <person name="Mata R."/>
            <person name="Mathew T."/>
            <person name="Ngo R."/>
            <person name="Nguyen L."/>
            <person name="Nguyen N."/>
            <person name="Okwuonu G."/>
            <person name="Ongeri F."/>
            <person name="Pham C."/>
            <person name="Simmons D."/>
            <person name="Wilczek-Boney K."/>
            <person name="Hale W."/>
            <person name="Jakkamsetti A."/>
            <person name="Pham P."/>
            <person name="Ruth R."/>
            <person name="San Lucas F."/>
            <person name="Warren J."/>
            <person name="Zhang J."/>
            <person name="Zhao Z."/>
            <person name="Zhou C."/>
            <person name="Zhu D."/>
            <person name="Lee S."/>
            <person name="Bess C."/>
            <person name="Blankenburg K."/>
            <person name="Forbes L."/>
            <person name="Fu Q."/>
            <person name="Gubbala S."/>
            <person name="Hirani K."/>
            <person name="Jayaseelan J.C."/>
            <person name="Lara F."/>
            <person name="Munidasa M."/>
            <person name="Palculict T."/>
            <person name="Patil S."/>
            <person name="Pu L.-L."/>
            <person name="Saada N."/>
            <person name="Tang L."/>
            <person name="Weissenberger G."/>
            <person name="Zhu Y."/>
            <person name="Hemphill L."/>
            <person name="Shang Y."/>
            <person name="Youmans B."/>
            <person name="Ayvaz T."/>
            <person name="Ross M."/>
            <person name="Santibanez J."/>
            <person name="Aqrawi P."/>
            <person name="Gross S."/>
            <person name="Joshi V."/>
            <person name="Fowler G."/>
            <person name="Nazareth L."/>
            <person name="Reid J."/>
            <person name="Worley K."/>
            <person name="Petrosino J."/>
            <person name="Highlander S."/>
            <person name="Gibbs R."/>
        </authorList>
    </citation>
    <scope>NUCLEOTIDE SEQUENCE [LARGE SCALE GENOMIC DNA]</scope>
    <source>
        <strain evidence="1 2">SK353</strain>
    </source>
</reference>
<dbReference type="Proteomes" id="UP000004185">
    <property type="component" value="Unassembled WGS sequence"/>
</dbReference>
<protein>
    <submittedName>
        <fullName evidence="1">Uncharacterized protein</fullName>
    </submittedName>
</protein>
<evidence type="ECO:0000313" key="1">
    <source>
        <dbReference type="EMBL" id="EGC21666.1"/>
    </source>
</evidence>